<feature type="domain" description="SnoaL-like" evidence="1">
    <location>
        <begin position="8"/>
        <end position="108"/>
    </location>
</feature>
<sequence>MDKPAVRAWIEANERAWRSPGVEALNDVFTEDATYLQAPYRDPVVGLPAIGRMWEATREGPDEVFRLWTEIVAVDGDTAVVRAEVHYGDPVTQEYRDLWVVRLDDDGRCRAFEEWPFAPGR</sequence>
<name>A0A418KRQ7_9ACTN</name>
<dbReference type="OrthoDB" id="572586at2"/>
<gene>
    <name evidence="2" type="ORF">DY240_11915</name>
</gene>
<proteinExistence type="predicted"/>
<evidence type="ECO:0000313" key="3">
    <source>
        <dbReference type="Proteomes" id="UP000284057"/>
    </source>
</evidence>
<dbReference type="AlphaFoldDB" id="A0A418KRQ7"/>
<dbReference type="InterPro" id="IPR037401">
    <property type="entry name" value="SnoaL-like"/>
</dbReference>
<comment type="caution">
    <text evidence="2">The sequence shown here is derived from an EMBL/GenBank/DDBJ whole genome shotgun (WGS) entry which is preliminary data.</text>
</comment>
<dbReference type="InterPro" id="IPR032710">
    <property type="entry name" value="NTF2-like_dom_sf"/>
</dbReference>
<dbReference type="SUPFAM" id="SSF54427">
    <property type="entry name" value="NTF2-like"/>
    <property type="match status" value="1"/>
</dbReference>
<accession>A0A418KRQ7</accession>
<dbReference type="Proteomes" id="UP000284057">
    <property type="component" value="Unassembled WGS sequence"/>
</dbReference>
<protein>
    <submittedName>
        <fullName evidence="2">DUF4440 domain-containing protein</fullName>
    </submittedName>
</protein>
<organism evidence="2 3">
    <name type="scientific">Jiangella rhizosphaerae</name>
    <dbReference type="NCBI Taxonomy" id="2293569"/>
    <lineage>
        <taxon>Bacteria</taxon>
        <taxon>Bacillati</taxon>
        <taxon>Actinomycetota</taxon>
        <taxon>Actinomycetes</taxon>
        <taxon>Jiangellales</taxon>
        <taxon>Jiangellaceae</taxon>
        <taxon>Jiangella</taxon>
    </lineage>
</organism>
<dbReference type="Pfam" id="PF12680">
    <property type="entry name" value="SnoaL_2"/>
    <property type="match status" value="1"/>
</dbReference>
<dbReference type="EMBL" id="QUAL01000113">
    <property type="protein sequence ID" value="RIQ24460.1"/>
    <property type="molecule type" value="Genomic_DNA"/>
</dbReference>
<keyword evidence="3" id="KW-1185">Reference proteome</keyword>
<evidence type="ECO:0000259" key="1">
    <source>
        <dbReference type="Pfam" id="PF12680"/>
    </source>
</evidence>
<dbReference type="Gene3D" id="3.10.450.50">
    <property type="match status" value="1"/>
</dbReference>
<evidence type="ECO:0000313" key="2">
    <source>
        <dbReference type="EMBL" id="RIQ24460.1"/>
    </source>
</evidence>
<reference evidence="2 3" key="1">
    <citation type="submission" date="2018-09" db="EMBL/GenBank/DDBJ databases">
        <title>Isolation, diversity and antifungal activity of actinobacteria from wheat.</title>
        <authorList>
            <person name="Han C."/>
        </authorList>
    </citation>
    <scope>NUCLEOTIDE SEQUENCE [LARGE SCALE GENOMIC DNA]</scope>
    <source>
        <strain evidence="2 3">NEAU-YY265</strain>
    </source>
</reference>
<dbReference type="RefSeq" id="WP_119660112.1">
    <property type="nucleotide sequence ID" value="NZ_QUAL01000113.1"/>
</dbReference>